<gene>
    <name evidence="2" type="ORF">K452DRAFT_147478</name>
</gene>
<keyword evidence="3" id="KW-1185">Reference proteome</keyword>
<proteinExistence type="predicted"/>
<dbReference type="AlphaFoldDB" id="A0A6A6BPM9"/>
<keyword evidence="1" id="KW-0732">Signal</keyword>
<dbReference type="RefSeq" id="XP_033400499.1">
    <property type="nucleotide sequence ID" value="XM_033535498.1"/>
</dbReference>
<evidence type="ECO:0000313" key="2">
    <source>
        <dbReference type="EMBL" id="KAF2144787.1"/>
    </source>
</evidence>
<protein>
    <recommendedName>
        <fullName evidence="4">Secreted protein</fullName>
    </recommendedName>
</protein>
<name>A0A6A6BPM9_9PEZI</name>
<reference evidence="2" key="1">
    <citation type="journal article" date="2020" name="Stud. Mycol.">
        <title>101 Dothideomycetes genomes: a test case for predicting lifestyles and emergence of pathogens.</title>
        <authorList>
            <person name="Haridas S."/>
            <person name="Albert R."/>
            <person name="Binder M."/>
            <person name="Bloem J."/>
            <person name="Labutti K."/>
            <person name="Salamov A."/>
            <person name="Andreopoulos B."/>
            <person name="Baker S."/>
            <person name="Barry K."/>
            <person name="Bills G."/>
            <person name="Bluhm B."/>
            <person name="Cannon C."/>
            <person name="Castanera R."/>
            <person name="Culley D."/>
            <person name="Daum C."/>
            <person name="Ezra D."/>
            <person name="Gonzalez J."/>
            <person name="Henrissat B."/>
            <person name="Kuo A."/>
            <person name="Liang C."/>
            <person name="Lipzen A."/>
            <person name="Lutzoni F."/>
            <person name="Magnuson J."/>
            <person name="Mondo S."/>
            <person name="Nolan M."/>
            <person name="Ohm R."/>
            <person name="Pangilinan J."/>
            <person name="Park H.-J."/>
            <person name="Ramirez L."/>
            <person name="Alfaro M."/>
            <person name="Sun H."/>
            <person name="Tritt A."/>
            <person name="Yoshinaga Y."/>
            <person name="Zwiers L.-H."/>
            <person name="Turgeon B."/>
            <person name="Goodwin S."/>
            <person name="Spatafora J."/>
            <person name="Crous P."/>
            <person name="Grigoriev I."/>
        </authorList>
    </citation>
    <scope>NUCLEOTIDE SEQUENCE</scope>
    <source>
        <strain evidence="2">CBS 121167</strain>
    </source>
</reference>
<accession>A0A6A6BPM9</accession>
<dbReference type="Proteomes" id="UP000799438">
    <property type="component" value="Unassembled WGS sequence"/>
</dbReference>
<dbReference type="GeneID" id="54292992"/>
<feature type="signal peptide" evidence="1">
    <location>
        <begin position="1"/>
        <end position="26"/>
    </location>
</feature>
<evidence type="ECO:0008006" key="4">
    <source>
        <dbReference type="Google" id="ProtNLM"/>
    </source>
</evidence>
<feature type="chain" id="PRO_5025421927" description="Secreted protein" evidence="1">
    <location>
        <begin position="27"/>
        <end position="94"/>
    </location>
</feature>
<organism evidence="2 3">
    <name type="scientific">Aplosporella prunicola CBS 121167</name>
    <dbReference type="NCBI Taxonomy" id="1176127"/>
    <lineage>
        <taxon>Eukaryota</taxon>
        <taxon>Fungi</taxon>
        <taxon>Dikarya</taxon>
        <taxon>Ascomycota</taxon>
        <taxon>Pezizomycotina</taxon>
        <taxon>Dothideomycetes</taxon>
        <taxon>Dothideomycetes incertae sedis</taxon>
        <taxon>Botryosphaeriales</taxon>
        <taxon>Aplosporellaceae</taxon>
        <taxon>Aplosporella</taxon>
    </lineage>
</organism>
<evidence type="ECO:0000256" key="1">
    <source>
        <dbReference type="SAM" id="SignalP"/>
    </source>
</evidence>
<sequence>MYRARAPLLAPRACVCCLSVCRLACPDCFCTYVEHSVTACSPVWLDAYQLPTSTLTALPCPPRVNATQAALRVNPATRFRVLALLSFKHTQQTG</sequence>
<dbReference type="EMBL" id="ML995479">
    <property type="protein sequence ID" value="KAF2144787.1"/>
    <property type="molecule type" value="Genomic_DNA"/>
</dbReference>
<evidence type="ECO:0000313" key="3">
    <source>
        <dbReference type="Proteomes" id="UP000799438"/>
    </source>
</evidence>